<keyword evidence="9" id="KW-0511">Multifunctional enzyme</keyword>
<evidence type="ECO:0000256" key="1">
    <source>
        <dbReference type="ARBA" id="ARBA00004429"/>
    </source>
</evidence>
<dbReference type="InterPro" id="IPR010627">
    <property type="entry name" value="Prepilin_pept_A24_N"/>
</dbReference>
<evidence type="ECO:0000256" key="10">
    <source>
        <dbReference type="SAM" id="Phobius"/>
    </source>
</evidence>
<keyword evidence="9" id="KW-0645">Protease</keyword>
<dbReference type="RefSeq" id="WP_080860772.1">
    <property type="nucleotide sequence ID" value="NZ_CP077405.1"/>
</dbReference>
<keyword evidence="9" id="KW-0489">Methyltransferase</keyword>
<keyword evidence="3" id="KW-1003">Cell membrane</keyword>
<evidence type="ECO:0000256" key="3">
    <source>
        <dbReference type="ARBA" id="ARBA00022475"/>
    </source>
</evidence>
<evidence type="ECO:0000259" key="11">
    <source>
        <dbReference type="Pfam" id="PF01478"/>
    </source>
</evidence>
<protein>
    <recommendedName>
        <fullName evidence="9">Prepilin leader peptidase/N-methyltransferase</fullName>
        <ecNumber evidence="9">2.1.1.-</ecNumber>
        <ecNumber evidence="9">3.4.23.43</ecNumber>
    </recommendedName>
</protein>
<evidence type="ECO:0000256" key="6">
    <source>
        <dbReference type="ARBA" id="ARBA00022989"/>
    </source>
</evidence>
<dbReference type="PANTHER" id="PTHR30487:SF0">
    <property type="entry name" value="PREPILIN LEADER PEPTIDASE_N-METHYLTRANSFERASE-RELATED"/>
    <property type="match status" value="1"/>
</dbReference>
<dbReference type="Pfam" id="PF06750">
    <property type="entry name" value="A24_N_bact"/>
    <property type="match status" value="1"/>
</dbReference>
<feature type="transmembrane region" description="Helical" evidence="10">
    <location>
        <begin position="6"/>
        <end position="26"/>
    </location>
</feature>
<evidence type="ECO:0000256" key="8">
    <source>
        <dbReference type="RuleBase" id="RU003793"/>
    </source>
</evidence>
<comment type="caution">
    <text evidence="13">The sequence shown here is derived from an EMBL/GenBank/DDBJ whole genome shotgun (WGS) entry which is preliminary data.</text>
</comment>
<feature type="transmembrane region" description="Helical" evidence="10">
    <location>
        <begin position="193"/>
        <end position="224"/>
    </location>
</feature>
<evidence type="ECO:0000313" key="13">
    <source>
        <dbReference type="EMBL" id="OQM39333.1"/>
    </source>
</evidence>
<dbReference type="GO" id="GO:0032259">
    <property type="term" value="P:methylation"/>
    <property type="evidence" value="ECO:0007669"/>
    <property type="project" value="UniProtKB-KW"/>
</dbReference>
<feature type="transmembrane region" description="Helical" evidence="10">
    <location>
        <begin position="90"/>
        <end position="123"/>
    </location>
</feature>
<dbReference type="Pfam" id="PF01478">
    <property type="entry name" value="Peptidase_A24"/>
    <property type="match status" value="1"/>
</dbReference>
<dbReference type="PRINTS" id="PR00864">
    <property type="entry name" value="PREPILNPTASE"/>
</dbReference>
<feature type="transmembrane region" description="Helical" evidence="10">
    <location>
        <begin position="231"/>
        <end position="249"/>
    </location>
</feature>
<feature type="transmembrane region" description="Helical" evidence="10">
    <location>
        <begin position="159"/>
        <end position="181"/>
    </location>
</feature>
<proteinExistence type="inferred from homology"/>
<dbReference type="GO" id="GO:0005886">
    <property type="term" value="C:plasma membrane"/>
    <property type="evidence" value="ECO:0007669"/>
    <property type="project" value="UniProtKB-SubCell"/>
</dbReference>
<comment type="similarity">
    <text evidence="2 8">Belongs to the peptidase A24 family.</text>
</comment>
<dbReference type="Proteomes" id="UP000192573">
    <property type="component" value="Unassembled WGS sequence"/>
</dbReference>
<keyword evidence="9" id="KW-0808">Transferase</keyword>
<dbReference type="InterPro" id="IPR014032">
    <property type="entry name" value="Peptidase_A24A_bac"/>
</dbReference>
<dbReference type="GO" id="GO:0006465">
    <property type="term" value="P:signal peptide processing"/>
    <property type="evidence" value="ECO:0007669"/>
    <property type="project" value="TreeGrafter"/>
</dbReference>
<keyword evidence="6 10" id="KW-1133">Transmembrane helix</keyword>
<dbReference type="Gene3D" id="1.20.120.1220">
    <property type="match status" value="1"/>
</dbReference>
<dbReference type="PANTHER" id="PTHR30487">
    <property type="entry name" value="TYPE 4 PREPILIN-LIKE PROTEINS LEADER PEPTIDE-PROCESSING ENZYME"/>
    <property type="match status" value="1"/>
</dbReference>
<evidence type="ECO:0000256" key="7">
    <source>
        <dbReference type="ARBA" id="ARBA00023136"/>
    </source>
</evidence>
<keyword evidence="4" id="KW-0997">Cell inner membrane</keyword>
<feature type="domain" description="Prepilin type IV endopeptidase peptidase" evidence="11">
    <location>
        <begin position="114"/>
        <end position="222"/>
    </location>
</feature>
<dbReference type="AlphaFoldDB" id="A0A1V8NSE6"/>
<sequence length="259" mass="29020">MTELINIAAMAFVGLIVGSFMNVVVYRLPIMIEHRHSETWNIAWPPSHCPHCQHRLSVRNTIPLFSWLWQRGRCQACAKPISWRYPLTELACSCVFALIAAFVPSMSDAIAIMTLFWFIFALAQIDLRTYLLPDVLTQPLLWLGLMYHSVYDREMLSDALYGAVAGYLTLWLVWWGCKIIAGKEGIGLGDAKLLAAMGAWCGWPALPPILLAASLLGIVWWLILRLTRRTSIPLIAFGPWLGLAGWLIFSAQSSGVIGY</sequence>
<evidence type="ECO:0000256" key="9">
    <source>
        <dbReference type="RuleBase" id="RU003794"/>
    </source>
</evidence>
<evidence type="ECO:0000259" key="12">
    <source>
        <dbReference type="Pfam" id="PF06750"/>
    </source>
</evidence>
<gene>
    <name evidence="13" type="ORF">BZK42_25070</name>
</gene>
<keyword evidence="5 9" id="KW-0812">Transmembrane</keyword>
<comment type="catalytic activity">
    <reaction evidence="9">
        <text>Typically cleaves a -Gly-|-Phe- bond to release an N-terminal, basic peptide of 5-8 residues from type IV prepilin, and then N-methylates the new N-terminal amino group, the methyl donor being S-adenosyl-L-methionine.</text>
        <dbReference type="EC" id="3.4.23.43"/>
    </reaction>
</comment>
<comment type="function">
    <text evidence="9">Plays an essential role in type IV pili and type II pseudopili formation by proteolytically removing the leader sequence from substrate proteins and subsequently monomethylating the alpha-amino group of the newly exposed N-terminal phenylalanine.</text>
</comment>
<organism evidence="13 14">
    <name type="scientific">Citrobacter braakii</name>
    <dbReference type="NCBI Taxonomy" id="57706"/>
    <lineage>
        <taxon>Bacteria</taxon>
        <taxon>Pseudomonadati</taxon>
        <taxon>Pseudomonadota</taxon>
        <taxon>Gammaproteobacteria</taxon>
        <taxon>Enterobacterales</taxon>
        <taxon>Enterobacteriaceae</taxon>
        <taxon>Citrobacter</taxon>
        <taxon>Citrobacter freundii complex</taxon>
    </lineage>
</organism>
<comment type="subcellular location">
    <subcellularLocation>
        <location evidence="1">Cell inner membrane</location>
        <topology evidence="1">Multi-pass membrane protein</topology>
    </subcellularLocation>
    <subcellularLocation>
        <location evidence="9">Cell membrane</location>
        <topology evidence="9">Multi-pass membrane protein</topology>
    </subcellularLocation>
</comment>
<accession>A0A1V8NSE6</accession>
<feature type="domain" description="Prepilin peptidase A24 N-terminal" evidence="12">
    <location>
        <begin position="13"/>
        <end position="101"/>
    </location>
</feature>
<reference evidence="13 14" key="1">
    <citation type="submission" date="2017-03" db="EMBL/GenBank/DDBJ databases">
        <authorList>
            <person name="Afonso C.L."/>
            <person name="Miller P.J."/>
            <person name="Scott M.A."/>
            <person name="Spackman E."/>
            <person name="Goraichik I."/>
            <person name="Dimitrov K.M."/>
            <person name="Suarez D.L."/>
            <person name="Swayne D.E."/>
        </authorList>
    </citation>
    <scope>NUCLEOTIDE SEQUENCE [LARGE SCALE GENOMIC DNA]</scope>
    <source>
        <strain evidence="13 14">ATCC 51113</strain>
    </source>
</reference>
<dbReference type="InterPro" id="IPR050882">
    <property type="entry name" value="Prepilin_peptidase/N-MTase"/>
</dbReference>
<dbReference type="GO" id="GO:0008168">
    <property type="term" value="F:methyltransferase activity"/>
    <property type="evidence" value="ECO:0007669"/>
    <property type="project" value="UniProtKB-KW"/>
</dbReference>
<name>A0A1V8NSE6_CITBR</name>
<dbReference type="GO" id="GO:0004190">
    <property type="term" value="F:aspartic-type endopeptidase activity"/>
    <property type="evidence" value="ECO:0007669"/>
    <property type="project" value="UniProtKB-EC"/>
</dbReference>
<dbReference type="EC" id="3.4.23.43" evidence="9"/>
<feature type="transmembrane region" description="Helical" evidence="10">
    <location>
        <begin position="129"/>
        <end position="147"/>
    </location>
</feature>
<evidence type="ECO:0000256" key="5">
    <source>
        <dbReference type="ARBA" id="ARBA00022692"/>
    </source>
</evidence>
<keyword evidence="9" id="KW-0378">Hydrolase</keyword>
<evidence type="ECO:0000256" key="4">
    <source>
        <dbReference type="ARBA" id="ARBA00022519"/>
    </source>
</evidence>
<keyword evidence="7 10" id="KW-0472">Membrane</keyword>
<dbReference type="EMBL" id="NAEW01000025">
    <property type="protein sequence ID" value="OQM39333.1"/>
    <property type="molecule type" value="Genomic_DNA"/>
</dbReference>
<evidence type="ECO:0000256" key="2">
    <source>
        <dbReference type="ARBA" id="ARBA00005801"/>
    </source>
</evidence>
<dbReference type="InterPro" id="IPR000045">
    <property type="entry name" value="Prepilin_IV_endopep_pep"/>
</dbReference>
<dbReference type="EC" id="2.1.1.-" evidence="9"/>
<evidence type="ECO:0000313" key="14">
    <source>
        <dbReference type="Proteomes" id="UP000192573"/>
    </source>
</evidence>